<keyword evidence="1" id="KW-0012">Acyltransferase</keyword>
<dbReference type="EC" id="2.3.1.61" evidence="1"/>
<keyword evidence="1" id="KW-0808">Transferase</keyword>
<name>A0ACC3ACY7_9EURO</name>
<protein>
    <submittedName>
        <fullName evidence="1">2-oxoglutarate dehydrogenase complex E2 component</fullName>
        <ecNumber evidence="1">2.3.1.61</ecNumber>
    </submittedName>
</protein>
<evidence type="ECO:0000313" key="1">
    <source>
        <dbReference type="EMBL" id="KAJ9659611.1"/>
    </source>
</evidence>
<dbReference type="Proteomes" id="UP001172386">
    <property type="component" value="Unassembled WGS sequence"/>
</dbReference>
<comment type="caution">
    <text evidence="1">The sequence shown here is derived from an EMBL/GenBank/DDBJ whole genome shotgun (WGS) entry which is preliminary data.</text>
</comment>
<evidence type="ECO:0000313" key="2">
    <source>
        <dbReference type="Proteomes" id="UP001172386"/>
    </source>
</evidence>
<dbReference type="EMBL" id="JAPDRQ010000038">
    <property type="protein sequence ID" value="KAJ9659611.1"/>
    <property type="molecule type" value="Genomic_DNA"/>
</dbReference>
<sequence length="474" mass="51545">MASLRVRRVPALASRLAVPVRRTPASLRSFSAVTFSTKPYNTTYTCLPRYTAITQPKLFSTSTVRYEETIVKVPQMAESISEGTLSSFSKQVGDHVEQDEEIASIETDKIDVSVNAPQAGVITEFLVSEGDTVTVGQDLAKIDAGAEGGGATKAKEEPKSPASDAQETSSQPEGQKEKPAEPKQEKKPEEKKEPPKEEKKEQPPPPPKEPKKESKQESKPEKAAGGPPSGSQSPFGKGSRSENRVKMNRMRLRIAERLKQSQNTAASLTTFNEVDMTAIMEFRKRHKDDILKSHNVKLGFMSAFSLAAMKAMKEVPAVNASIEGPGGGDTIVYRDYVDISVAVATPKGLVTPVLRNAESMNIIEIEQGIAELGKKARDGKLSIEDMAGGSFTISNGGVFGSMMGTPIINLPQTAVLGLHAIKERPMAVNGKVEIRPMMYLALTYDHRLLDGREAVTFLVLIKKYLEDPASMLLM</sequence>
<reference evidence="1" key="1">
    <citation type="submission" date="2022-10" db="EMBL/GenBank/DDBJ databases">
        <title>Culturing micro-colonial fungi from biological soil crusts in the Mojave desert and describing Neophaeococcomyces mojavensis, and introducing the new genera and species Taxawa tesnikishii.</title>
        <authorList>
            <person name="Kurbessoian T."/>
            <person name="Stajich J.E."/>
        </authorList>
    </citation>
    <scope>NUCLEOTIDE SEQUENCE</scope>
    <source>
        <strain evidence="1">JES_112</strain>
    </source>
</reference>
<accession>A0ACC3ACY7</accession>
<organism evidence="1 2">
    <name type="scientific">Neophaeococcomyces mojaviensis</name>
    <dbReference type="NCBI Taxonomy" id="3383035"/>
    <lineage>
        <taxon>Eukaryota</taxon>
        <taxon>Fungi</taxon>
        <taxon>Dikarya</taxon>
        <taxon>Ascomycota</taxon>
        <taxon>Pezizomycotina</taxon>
        <taxon>Eurotiomycetes</taxon>
        <taxon>Chaetothyriomycetidae</taxon>
        <taxon>Chaetothyriales</taxon>
        <taxon>Chaetothyriales incertae sedis</taxon>
        <taxon>Neophaeococcomyces</taxon>
    </lineage>
</organism>
<proteinExistence type="predicted"/>
<keyword evidence="2" id="KW-1185">Reference proteome</keyword>
<gene>
    <name evidence="1" type="primary">KGD2</name>
    <name evidence="1" type="ORF">H2198_003024</name>
</gene>